<accession>A0A1G9VBZ6</accession>
<keyword evidence="2" id="KW-1185">Reference proteome</keyword>
<evidence type="ECO:0000313" key="2">
    <source>
        <dbReference type="Proteomes" id="UP000198680"/>
    </source>
</evidence>
<dbReference type="STRING" id="1137991.SAMN05660642_03072"/>
<sequence length="169" mass="19208">MFDCSSVADRLTAFDGLDRRRKPLLGYRQFDYWVYEEHRNAVQMVAHLAGARQHLDPRIAEHVALVLDLARLHLLSLIRMTGHIRGAFLGDPDLRLQEYIFGGATNLREKVETARLLNRSSPEGTGPLDHLPPYYAPLRELVPRLPTFARPRADEGVPAEHGGCHRRLV</sequence>
<dbReference type="AlphaFoldDB" id="A0A1G9VBZ6"/>
<organism evidence="1 2">
    <name type="scientific">Geodermatophilus siccatus</name>
    <dbReference type="NCBI Taxonomy" id="1137991"/>
    <lineage>
        <taxon>Bacteria</taxon>
        <taxon>Bacillati</taxon>
        <taxon>Actinomycetota</taxon>
        <taxon>Actinomycetes</taxon>
        <taxon>Geodermatophilales</taxon>
        <taxon>Geodermatophilaceae</taxon>
        <taxon>Geodermatophilus</taxon>
    </lineage>
</organism>
<evidence type="ECO:0000313" key="1">
    <source>
        <dbReference type="EMBL" id="SDM69606.1"/>
    </source>
</evidence>
<dbReference type="EMBL" id="FNHE01000008">
    <property type="protein sequence ID" value="SDM69606.1"/>
    <property type="molecule type" value="Genomic_DNA"/>
</dbReference>
<name>A0A1G9VBZ6_9ACTN</name>
<reference evidence="2" key="1">
    <citation type="submission" date="2016-10" db="EMBL/GenBank/DDBJ databases">
        <authorList>
            <person name="Varghese N."/>
            <person name="Submissions S."/>
        </authorList>
    </citation>
    <scope>NUCLEOTIDE SEQUENCE [LARGE SCALE GENOMIC DNA]</scope>
    <source>
        <strain evidence="2">DSM 45419</strain>
    </source>
</reference>
<gene>
    <name evidence="1" type="ORF">SAMN05660642_03072</name>
</gene>
<proteinExistence type="predicted"/>
<dbReference type="Proteomes" id="UP000198680">
    <property type="component" value="Unassembled WGS sequence"/>
</dbReference>
<protein>
    <submittedName>
        <fullName evidence="1">Uncharacterized protein</fullName>
    </submittedName>
</protein>